<dbReference type="EMBL" id="AMGV01000005">
    <property type="protein sequence ID" value="KEF56557.1"/>
    <property type="molecule type" value="Genomic_DNA"/>
</dbReference>
<evidence type="ECO:0000256" key="4">
    <source>
        <dbReference type="ARBA" id="ARBA00023163"/>
    </source>
</evidence>
<dbReference type="Pfam" id="PF04082">
    <property type="entry name" value="Fungal_trans"/>
    <property type="match status" value="1"/>
</dbReference>
<dbReference type="GO" id="GO:0003677">
    <property type="term" value="F:DNA binding"/>
    <property type="evidence" value="ECO:0007669"/>
    <property type="project" value="InterPro"/>
</dbReference>
<dbReference type="PANTHER" id="PTHR47660:SF3">
    <property type="entry name" value="FINGER DOMAIN PROTEIN, PUTATIVE (AFU_ORTHOLOGUE AFUA_4G03310)-RELATED"/>
    <property type="match status" value="1"/>
</dbReference>
<evidence type="ECO:0000256" key="1">
    <source>
        <dbReference type="ARBA" id="ARBA00022723"/>
    </source>
</evidence>
<dbReference type="HOGENOM" id="CLU_044368_0_0_1"/>
<protein>
    <recommendedName>
        <fullName evidence="6">Xylanolytic transcriptional activator regulatory domain-containing protein</fullName>
    </recommendedName>
</protein>
<dbReference type="InterPro" id="IPR007219">
    <property type="entry name" value="XnlR_reg_dom"/>
</dbReference>
<keyword evidence="4" id="KW-0804">Transcription</keyword>
<dbReference type="AlphaFoldDB" id="A0A072P9W5"/>
<dbReference type="RefSeq" id="XP_013259147.1">
    <property type="nucleotide sequence ID" value="XM_013403693.1"/>
</dbReference>
<dbReference type="OrthoDB" id="4119719at2759"/>
<dbReference type="GeneID" id="25281661"/>
<keyword evidence="8" id="KW-1185">Reference proteome</keyword>
<dbReference type="Proteomes" id="UP000027920">
    <property type="component" value="Unassembled WGS sequence"/>
</dbReference>
<name>A0A072P9W5_9EURO</name>
<accession>A0A072P9W5</accession>
<evidence type="ECO:0000259" key="6">
    <source>
        <dbReference type="Pfam" id="PF04082"/>
    </source>
</evidence>
<keyword evidence="1" id="KW-0479">Metal-binding</keyword>
<sequence>MKFVSQVFKSYPAMFAGENSSPPFIHWAQMKVVRCESLVNCVNISRMWTNKAAGTGNMVTEIIERQMTRLFDQRTKYNELEMLAALQAYLLYSMMLFFEYCSPKSFVEQDAMIKLQGLAGDVARTGTVCLAETRDTRPDWESWIVASAKRRTLFVASMFDNLVNFTLGTPSFIATELAELPAPASKRLWESSNRNSWNMAYNQHLTEWIEAPFLVSELWPVADMNSARRQQRLGQWLSNVDEFGMMIYSVTAHTYGG</sequence>
<evidence type="ECO:0000313" key="8">
    <source>
        <dbReference type="Proteomes" id="UP000027920"/>
    </source>
</evidence>
<dbReference type="VEuPathDB" id="FungiDB:A1O9_06745"/>
<evidence type="ECO:0000256" key="5">
    <source>
        <dbReference type="ARBA" id="ARBA00023242"/>
    </source>
</evidence>
<keyword evidence="5" id="KW-0539">Nucleus</keyword>
<proteinExistence type="predicted"/>
<dbReference type="GO" id="GO:0006351">
    <property type="term" value="P:DNA-templated transcription"/>
    <property type="evidence" value="ECO:0007669"/>
    <property type="project" value="InterPro"/>
</dbReference>
<gene>
    <name evidence="7" type="ORF">A1O9_06745</name>
</gene>
<evidence type="ECO:0000313" key="7">
    <source>
        <dbReference type="EMBL" id="KEF56557.1"/>
    </source>
</evidence>
<dbReference type="PANTHER" id="PTHR47660">
    <property type="entry name" value="TRANSCRIPTION FACTOR WITH C2H2 AND ZN(2)-CYS(6) DNA BINDING DOMAIN (EUROFUNG)-RELATED-RELATED"/>
    <property type="match status" value="1"/>
</dbReference>
<feature type="domain" description="Xylanolytic transcriptional activator regulatory" evidence="6">
    <location>
        <begin position="128"/>
        <end position="201"/>
    </location>
</feature>
<comment type="caution">
    <text evidence="7">The sequence shown here is derived from an EMBL/GenBank/DDBJ whole genome shotgun (WGS) entry which is preliminary data.</text>
</comment>
<dbReference type="GO" id="GO:0008270">
    <property type="term" value="F:zinc ion binding"/>
    <property type="evidence" value="ECO:0007669"/>
    <property type="project" value="InterPro"/>
</dbReference>
<keyword evidence="3" id="KW-0805">Transcription regulation</keyword>
<reference evidence="7 8" key="1">
    <citation type="submission" date="2013-03" db="EMBL/GenBank/DDBJ databases">
        <title>The Genome Sequence of Exophiala aquamarina CBS 119918.</title>
        <authorList>
            <consortium name="The Broad Institute Genomics Platform"/>
            <person name="Cuomo C."/>
            <person name="de Hoog S."/>
            <person name="Gorbushina A."/>
            <person name="Walker B."/>
            <person name="Young S.K."/>
            <person name="Zeng Q."/>
            <person name="Gargeya S."/>
            <person name="Fitzgerald M."/>
            <person name="Haas B."/>
            <person name="Abouelleil A."/>
            <person name="Allen A.W."/>
            <person name="Alvarado L."/>
            <person name="Arachchi H.M."/>
            <person name="Berlin A.M."/>
            <person name="Chapman S.B."/>
            <person name="Gainer-Dewar J."/>
            <person name="Goldberg J."/>
            <person name="Griggs A."/>
            <person name="Gujja S."/>
            <person name="Hansen M."/>
            <person name="Howarth C."/>
            <person name="Imamovic A."/>
            <person name="Ireland A."/>
            <person name="Larimer J."/>
            <person name="McCowan C."/>
            <person name="Murphy C."/>
            <person name="Pearson M."/>
            <person name="Poon T.W."/>
            <person name="Priest M."/>
            <person name="Roberts A."/>
            <person name="Saif S."/>
            <person name="Shea T."/>
            <person name="Sisk P."/>
            <person name="Sykes S."/>
            <person name="Wortman J."/>
            <person name="Nusbaum C."/>
            <person name="Birren B."/>
        </authorList>
    </citation>
    <scope>NUCLEOTIDE SEQUENCE [LARGE SCALE GENOMIC DNA]</scope>
    <source>
        <strain evidence="7 8">CBS 119918</strain>
    </source>
</reference>
<keyword evidence="2" id="KW-0862">Zinc</keyword>
<evidence type="ECO:0000256" key="3">
    <source>
        <dbReference type="ARBA" id="ARBA00023015"/>
    </source>
</evidence>
<organism evidence="7 8">
    <name type="scientific">Exophiala aquamarina CBS 119918</name>
    <dbReference type="NCBI Taxonomy" id="1182545"/>
    <lineage>
        <taxon>Eukaryota</taxon>
        <taxon>Fungi</taxon>
        <taxon>Dikarya</taxon>
        <taxon>Ascomycota</taxon>
        <taxon>Pezizomycotina</taxon>
        <taxon>Eurotiomycetes</taxon>
        <taxon>Chaetothyriomycetidae</taxon>
        <taxon>Chaetothyriales</taxon>
        <taxon>Herpotrichiellaceae</taxon>
        <taxon>Exophiala</taxon>
    </lineage>
</organism>
<evidence type="ECO:0000256" key="2">
    <source>
        <dbReference type="ARBA" id="ARBA00022833"/>
    </source>
</evidence>